<reference evidence="1" key="1">
    <citation type="journal article" date="2015" name="ISME J.">
        <title>Draft Genome Sequence of Streptomyces incarnatus NRRL8089, which Produces the Nucleoside Antibiotic Sinefungin.</title>
        <authorList>
            <person name="Oshima K."/>
            <person name="Hattori M."/>
            <person name="Shimizu H."/>
            <person name="Fukuda K."/>
            <person name="Nemoto M."/>
            <person name="Inagaki K."/>
            <person name="Tamura T."/>
        </authorList>
    </citation>
    <scope>NUCLEOTIDE SEQUENCE</scope>
    <source>
        <strain evidence="1">FACHB-1277</strain>
    </source>
</reference>
<accession>A0A926UR17</accession>
<dbReference type="AlphaFoldDB" id="A0A926UR17"/>
<dbReference type="Proteomes" id="UP000631421">
    <property type="component" value="Unassembled WGS sequence"/>
</dbReference>
<sequence length="93" mass="10426">MNGERVSCLLEIILFSPNTVPISRTVKISQKELATLVTDFRAGLLNHNIIHLATHAETELQKGNVTVTEALRRAQISLSDIPDTHFFCKQKIE</sequence>
<name>A0A926UR17_9CYAN</name>
<gene>
    <name evidence="1" type="ORF">H6F44_03645</name>
</gene>
<dbReference type="EMBL" id="JACJPY010000006">
    <property type="protein sequence ID" value="MBD2149221.1"/>
    <property type="molecule type" value="Genomic_DNA"/>
</dbReference>
<organism evidence="1 2">
    <name type="scientific">Pseudanabaena cinerea FACHB-1277</name>
    <dbReference type="NCBI Taxonomy" id="2949581"/>
    <lineage>
        <taxon>Bacteria</taxon>
        <taxon>Bacillati</taxon>
        <taxon>Cyanobacteriota</taxon>
        <taxon>Cyanophyceae</taxon>
        <taxon>Pseudanabaenales</taxon>
        <taxon>Pseudanabaenaceae</taxon>
        <taxon>Pseudanabaena</taxon>
        <taxon>Pseudanabaena cinerea</taxon>
    </lineage>
</organism>
<reference evidence="1" key="2">
    <citation type="submission" date="2020-08" db="EMBL/GenBank/DDBJ databases">
        <authorList>
            <person name="Chen M."/>
            <person name="Teng W."/>
            <person name="Zhao L."/>
            <person name="Hu C."/>
            <person name="Zhou Y."/>
            <person name="Han B."/>
            <person name="Song L."/>
            <person name="Shu W."/>
        </authorList>
    </citation>
    <scope>NUCLEOTIDE SEQUENCE</scope>
    <source>
        <strain evidence="1">FACHB-1277</strain>
    </source>
</reference>
<evidence type="ECO:0000313" key="1">
    <source>
        <dbReference type="EMBL" id="MBD2149221.1"/>
    </source>
</evidence>
<keyword evidence="2" id="KW-1185">Reference proteome</keyword>
<dbReference type="RefSeq" id="WP_190349572.1">
    <property type="nucleotide sequence ID" value="NZ_JACJPY010000006.1"/>
</dbReference>
<protein>
    <submittedName>
        <fullName evidence="1">Uncharacterized protein</fullName>
    </submittedName>
</protein>
<comment type="caution">
    <text evidence="1">The sequence shown here is derived from an EMBL/GenBank/DDBJ whole genome shotgun (WGS) entry which is preliminary data.</text>
</comment>
<evidence type="ECO:0000313" key="2">
    <source>
        <dbReference type="Proteomes" id="UP000631421"/>
    </source>
</evidence>
<proteinExistence type="predicted"/>